<keyword evidence="2" id="KW-1185">Reference proteome</keyword>
<dbReference type="KEGG" id="tsu:Tresu_2639"/>
<dbReference type="GeneID" id="302999736"/>
<reference evidence="2" key="1">
    <citation type="submission" date="2011-04" db="EMBL/GenBank/DDBJ databases">
        <title>The complete genome of plasmid of Treponema succinifaciens DSM 2489.</title>
        <authorList>
            <person name="Lucas S."/>
            <person name="Copeland A."/>
            <person name="Lapidus A."/>
            <person name="Bruce D."/>
            <person name="Goodwin L."/>
            <person name="Pitluck S."/>
            <person name="Peters L."/>
            <person name="Kyrpides N."/>
            <person name="Mavromatis K."/>
            <person name="Ivanova N."/>
            <person name="Ovchinnikova G."/>
            <person name="Teshima H."/>
            <person name="Detter J.C."/>
            <person name="Tapia R."/>
            <person name="Han C."/>
            <person name="Land M."/>
            <person name="Hauser L."/>
            <person name="Markowitz V."/>
            <person name="Cheng J.-F."/>
            <person name="Hugenholtz P."/>
            <person name="Woyke T."/>
            <person name="Wu D."/>
            <person name="Gronow S."/>
            <person name="Wellnitz S."/>
            <person name="Brambilla E."/>
            <person name="Klenk H.-P."/>
            <person name="Eisen J.A."/>
        </authorList>
    </citation>
    <scope>NUCLEOTIDE SEQUENCE [LARGE SCALE GENOMIC DNA]</scope>
    <source>
        <strain evidence="2">ATCC 33096 / DSM 2489 / 6091</strain>
        <plasmid evidence="2">Plasmid pTRESU01</plasmid>
    </source>
</reference>
<geneLocation type="plasmid" evidence="1 2">
    <name>pTRESU01</name>
</geneLocation>
<dbReference type="RefSeq" id="WP_013702748.1">
    <property type="nucleotide sequence ID" value="NC_015386.1"/>
</dbReference>
<evidence type="ECO:0000313" key="1">
    <source>
        <dbReference type="EMBL" id="AEB15500.1"/>
    </source>
</evidence>
<organism evidence="1 2">
    <name type="scientific">Treponema succinifaciens (strain ATCC 33096 / DSM 2489 / 6091)</name>
    <dbReference type="NCBI Taxonomy" id="869209"/>
    <lineage>
        <taxon>Bacteria</taxon>
        <taxon>Pseudomonadati</taxon>
        <taxon>Spirochaetota</taxon>
        <taxon>Spirochaetia</taxon>
        <taxon>Spirochaetales</taxon>
        <taxon>Treponemataceae</taxon>
        <taxon>Treponema</taxon>
    </lineage>
</organism>
<name>F2NYK1_TRES6</name>
<evidence type="ECO:0000313" key="2">
    <source>
        <dbReference type="Proteomes" id="UP000006852"/>
    </source>
</evidence>
<keyword evidence="1" id="KW-0614">Plasmid</keyword>
<protein>
    <submittedName>
        <fullName evidence="1">Uncharacterized protein</fullName>
    </submittedName>
</protein>
<gene>
    <name evidence="1" type="ordered locus">Tresu_2639</name>
</gene>
<dbReference type="Gene3D" id="3.90.1720.10">
    <property type="entry name" value="endopeptidase domain like (from Nostoc punctiforme)"/>
    <property type="match status" value="1"/>
</dbReference>
<dbReference type="EMBL" id="CP002632">
    <property type="protein sequence ID" value="AEB15500.1"/>
    <property type="molecule type" value="Genomic_DNA"/>
</dbReference>
<proteinExistence type="predicted"/>
<dbReference type="AlphaFoldDB" id="F2NYK1"/>
<dbReference type="HOGENOM" id="CLU_368392_0_0_12"/>
<accession>F2NYK1</accession>
<sequence>MAIENKYIFFPVTKTGYWHNGIHIYKKDSEDFVISPFVGKILKKSQSIVSIYPEKLPKIIYVREIILTAPPEVAEKYENLSSIDFTKLKKDEQEKVLEAIGLSSNPSYILQKHTISFKNEMFSYYSFIRHFSKLCDFKKIKNDEYIFPHDKVGEYGKSEGENNMVHLEYFITADSSYFNITAPDIFDYCDNINNEFDLYKKEEQPFEELYFNKKTEFSVLHDSKDDYEKYPESLHIKVKSYHVKINEDYKKEKSLRIEVNDNVINVHDKENNIVNQIKIDIKNPLTNNIDTELVYTKYLKTKSNDIKDLFYTLDPFNLQAFWTEADPEKLQYWDKYIFTKGDVMLKKYSMQPDKKIFSKLNENKQEFSLQFFKVQENGIEVLESTKGKKFVKIEKAGENFYFLKDDIKYNSNYWKDFKDGTAVFLKKDLTPYNPNDDDVKNCSDLQKIMREKNVIDSVEPSMELVQFLEKNKSITIRCAFQHISEWSQVEINPFTIDHPEETSDLWEKMRIWSKDGKSSSFPREVSDSGKFIYFHPAYFENWLFNLHRCFAKKLISVQNLVMKDFRLVQGNCGIYYNFHDYATTFCNHAVFETIIKVDGNFNNFTKKTANKKNISRDPLKEDFPECPDTEKYKYKPSNYWCDVLEEQSENSSKTGICKISAEQAFYMAQLGYVVIAAWKNLETNPKKNQSPHFVTVRPCKGKYPGLKSLKVAHVGGSYKDENNNTHGNEVRKISTAFGENSLNNIKFYCNIKQNFI</sequence>
<dbReference type="Proteomes" id="UP000006852">
    <property type="component" value="Plasmid pTRESU01"/>
</dbReference>